<dbReference type="PROSITE" id="PS51257">
    <property type="entry name" value="PROKAR_LIPOPROTEIN"/>
    <property type="match status" value="1"/>
</dbReference>
<organism evidence="2 3">
    <name type="scientific">Flavobacterium rivuli WB 3.3-2 = DSM 21788</name>
    <dbReference type="NCBI Taxonomy" id="1121895"/>
    <lineage>
        <taxon>Bacteria</taxon>
        <taxon>Pseudomonadati</taxon>
        <taxon>Bacteroidota</taxon>
        <taxon>Flavobacteriia</taxon>
        <taxon>Flavobacteriales</taxon>
        <taxon>Flavobacteriaceae</taxon>
        <taxon>Flavobacterium</taxon>
    </lineage>
</organism>
<dbReference type="RefSeq" id="WP_026299931.1">
    <property type="nucleotide sequence ID" value="NZ_JRLX01000004.1"/>
</dbReference>
<dbReference type="OrthoDB" id="103571at237"/>
<evidence type="ECO:0000313" key="2">
    <source>
        <dbReference type="EMBL" id="KGO87647.1"/>
    </source>
</evidence>
<evidence type="ECO:0008006" key="4">
    <source>
        <dbReference type="Google" id="ProtNLM"/>
    </source>
</evidence>
<protein>
    <recommendedName>
        <fullName evidence="4">DUF4595 domain-containing protein</fullName>
    </recommendedName>
</protein>
<proteinExistence type="predicted"/>
<evidence type="ECO:0000313" key="3">
    <source>
        <dbReference type="Proteomes" id="UP000030152"/>
    </source>
</evidence>
<sequence>MKTKIIISLIGITALMFTACTNEEASVINHAATALPELNKIVTYTPREADYVAGNYPAYKKVQYFENGHITADTLFNYQHQAEEIITHTYSNNMYTQSFEQYGVTNRIIERTYDDTGRMVKKKTSSPNTYNNGTPIRISLFDYTTGNTVAISNYDGTTGEVLSPGITYNLTDNGFISGYELSDNIMYDTVIYDGDKPLSALNYSETVTFTYYDIEVPQNMRKTVAETNNAIMDGTGFDDYAALNCNYFLKSYDGHANFETTFNTLNYPVYTKGSGSLHEAPYEAETFYFYNN</sequence>
<name>A0A0A2M4U1_9FLAO</name>
<keyword evidence="3" id="KW-1185">Reference proteome</keyword>
<dbReference type="Proteomes" id="UP000030152">
    <property type="component" value="Unassembled WGS sequence"/>
</dbReference>
<gene>
    <name evidence="2" type="ORF">Q765_05825</name>
</gene>
<dbReference type="STRING" id="1121895.GCA_000378485_01374"/>
<feature type="chain" id="PRO_5002002852" description="DUF4595 domain-containing protein" evidence="1">
    <location>
        <begin position="22"/>
        <end position="292"/>
    </location>
</feature>
<reference evidence="2 3" key="1">
    <citation type="submission" date="2013-09" db="EMBL/GenBank/DDBJ databases">
        <authorList>
            <person name="Zeng Z."/>
            <person name="Chen C."/>
        </authorList>
    </citation>
    <scope>NUCLEOTIDE SEQUENCE [LARGE SCALE GENOMIC DNA]</scope>
    <source>
        <strain evidence="2 3">WB 3.3-2</strain>
    </source>
</reference>
<keyword evidence="1" id="KW-0732">Signal</keyword>
<evidence type="ECO:0000256" key="1">
    <source>
        <dbReference type="SAM" id="SignalP"/>
    </source>
</evidence>
<feature type="signal peptide" evidence="1">
    <location>
        <begin position="1"/>
        <end position="21"/>
    </location>
</feature>
<dbReference type="EMBL" id="JRLX01000004">
    <property type="protein sequence ID" value="KGO87647.1"/>
    <property type="molecule type" value="Genomic_DNA"/>
</dbReference>
<dbReference type="AlphaFoldDB" id="A0A0A2M4U1"/>
<comment type="caution">
    <text evidence="2">The sequence shown here is derived from an EMBL/GenBank/DDBJ whole genome shotgun (WGS) entry which is preliminary data.</text>
</comment>
<accession>A0A0A2M4U1</accession>